<dbReference type="GO" id="GO:0002229">
    <property type="term" value="P:defense response to oomycetes"/>
    <property type="evidence" value="ECO:0007669"/>
    <property type="project" value="UniProtKB-ARBA"/>
</dbReference>
<evidence type="ECO:0000256" key="4">
    <source>
        <dbReference type="ARBA" id="ARBA00022475"/>
    </source>
</evidence>
<comment type="similarity">
    <text evidence="2">In the N-terminal section; belongs to the leguminous lectin family.</text>
</comment>
<evidence type="ECO:0000256" key="10">
    <source>
        <dbReference type="ARBA" id="ARBA00022840"/>
    </source>
</evidence>
<evidence type="ECO:0000256" key="9">
    <source>
        <dbReference type="ARBA" id="ARBA00022777"/>
    </source>
</evidence>
<dbReference type="InterPro" id="IPR050528">
    <property type="entry name" value="L-type_Lectin-RKs"/>
</dbReference>
<dbReference type="Pfam" id="PF00069">
    <property type="entry name" value="Pkinase"/>
    <property type="match status" value="1"/>
</dbReference>
<keyword evidence="7" id="KW-0732">Signal</keyword>
<evidence type="ECO:0000256" key="15">
    <source>
        <dbReference type="PROSITE-ProRule" id="PRU10141"/>
    </source>
</evidence>
<reference evidence="19" key="2">
    <citation type="submission" date="2008-12" db="EMBL/GenBank/DDBJ databases">
        <title>Improved gene annotation of the rice (Oryza sativa) genomes.</title>
        <authorList>
            <person name="Wang J."/>
            <person name="Li R."/>
            <person name="Fan W."/>
            <person name="Huang Q."/>
            <person name="Zhang J."/>
            <person name="Zhou Y."/>
            <person name="Hu Y."/>
            <person name="Zi S."/>
            <person name="Li J."/>
            <person name="Ni P."/>
            <person name="Zheng H."/>
            <person name="Zhang Y."/>
            <person name="Zhao M."/>
            <person name="Hao Q."/>
            <person name="McDermott J."/>
            <person name="Samudrala R."/>
            <person name="Kristiansen K."/>
            <person name="Wong G.K.-S."/>
        </authorList>
    </citation>
    <scope>NUCLEOTIDE SEQUENCE</scope>
</reference>
<dbReference type="SUPFAM" id="SSF56112">
    <property type="entry name" value="Protein kinase-like (PK-like)"/>
    <property type="match status" value="1"/>
</dbReference>
<evidence type="ECO:0000259" key="18">
    <source>
        <dbReference type="PROSITE" id="PS50011"/>
    </source>
</evidence>
<keyword evidence="5" id="KW-0808">Transferase</keyword>
<keyword evidence="6" id="KW-0812">Transmembrane</keyword>
<evidence type="ECO:0000256" key="16">
    <source>
        <dbReference type="RuleBase" id="RU000304"/>
    </source>
</evidence>
<evidence type="ECO:0000256" key="8">
    <source>
        <dbReference type="ARBA" id="ARBA00022741"/>
    </source>
</evidence>
<evidence type="ECO:0000256" key="5">
    <source>
        <dbReference type="ARBA" id="ARBA00022679"/>
    </source>
</evidence>
<dbReference type="FunFam" id="1.10.510.10:FF:000240">
    <property type="entry name" value="Lectin-domain containing receptor kinase A4.3"/>
    <property type="match status" value="1"/>
</dbReference>
<keyword evidence="10 15" id="KW-0067">ATP-binding</keyword>
<keyword evidence="13" id="KW-0675">Receptor</keyword>
<evidence type="ECO:0000256" key="11">
    <source>
        <dbReference type="ARBA" id="ARBA00022989"/>
    </source>
</evidence>
<dbReference type="PROSITE" id="PS50011">
    <property type="entry name" value="PROTEIN_KINASE_DOM"/>
    <property type="match status" value="1"/>
</dbReference>
<dbReference type="SMART" id="SM00220">
    <property type="entry name" value="S_TKc"/>
    <property type="match status" value="1"/>
</dbReference>
<reference evidence="19" key="1">
    <citation type="journal article" date="2005" name="PLoS Biol.">
        <title>The genomes of Oryza sativa: a history of duplications.</title>
        <authorList>
            <person name="Yu J."/>
            <person name="Wang J."/>
            <person name="Lin W."/>
            <person name="Li S."/>
            <person name="Li H."/>
            <person name="Zhou J."/>
            <person name="Ni P."/>
            <person name="Dong W."/>
            <person name="Hu S."/>
            <person name="Zeng C."/>
            <person name="Zhang J."/>
            <person name="Zhang Y."/>
            <person name="Li R."/>
            <person name="Xu Z."/>
            <person name="Li S."/>
            <person name="Li X."/>
            <person name="Zheng H."/>
            <person name="Cong L."/>
            <person name="Lin L."/>
            <person name="Yin J."/>
            <person name="Geng J."/>
            <person name="Li G."/>
            <person name="Shi J."/>
            <person name="Liu J."/>
            <person name="Lv H."/>
            <person name="Li J."/>
            <person name="Wang J."/>
            <person name="Deng Y."/>
            <person name="Ran L."/>
            <person name="Shi X."/>
            <person name="Wang X."/>
            <person name="Wu Q."/>
            <person name="Li C."/>
            <person name="Ren X."/>
            <person name="Wang J."/>
            <person name="Wang X."/>
            <person name="Li D."/>
            <person name="Liu D."/>
            <person name="Zhang X."/>
            <person name="Ji Z."/>
            <person name="Zhao W."/>
            <person name="Sun Y."/>
            <person name="Zhang Z."/>
            <person name="Bao J."/>
            <person name="Han Y."/>
            <person name="Dong L."/>
            <person name="Ji J."/>
            <person name="Chen P."/>
            <person name="Wu S."/>
            <person name="Liu J."/>
            <person name="Xiao Y."/>
            <person name="Bu D."/>
            <person name="Tan J."/>
            <person name="Yang L."/>
            <person name="Ye C."/>
            <person name="Zhang J."/>
            <person name="Xu J."/>
            <person name="Zhou Y."/>
            <person name="Yu Y."/>
            <person name="Zhang B."/>
            <person name="Zhuang S."/>
            <person name="Wei H."/>
            <person name="Liu B."/>
            <person name="Lei M."/>
            <person name="Yu H."/>
            <person name="Li Y."/>
            <person name="Xu H."/>
            <person name="Wei S."/>
            <person name="He X."/>
            <person name="Fang L."/>
            <person name="Zhang Z."/>
            <person name="Zhang Y."/>
            <person name="Huang X."/>
            <person name="Su Z."/>
            <person name="Tong W."/>
            <person name="Li J."/>
            <person name="Tong Z."/>
            <person name="Li S."/>
            <person name="Ye J."/>
            <person name="Wang L."/>
            <person name="Fang L."/>
            <person name="Lei T."/>
            <person name="Chen C."/>
            <person name="Chen H."/>
            <person name="Xu Z."/>
            <person name="Li H."/>
            <person name="Huang H."/>
            <person name="Zhang F."/>
            <person name="Xu H."/>
            <person name="Li N."/>
            <person name="Zhao C."/>
            <person name="Li S."/>
            <person name="Dong L."/>
            <person name="Huang Y."/>
            <person name="Li L."/>
            <person name="Xi Y."/>
            <person name="Qi Q."/>
            <person name="Li W."/>
            <person name="Zhang B."/>
            <person name="Hu W."/>
            <person name="Zhang Y."/>
            <person name="Tian X."/>
            <person name="Jiao Y."/>
            <person name="Liang X."/>
            <person name="Jin J."/>
            <person name="Gao L."/>
            <person name="Zheng W."/>
            <person name="Hao B."/>
            <person name="Liu S."/>
            <person name="Wang W."/>
            <person name="Yuan L."/>
            <person name="Cao M."/>
            <person name="McDermott J."/>
            <person name="Samudrala R."/>
            <person name="Wang J."/>
            <person name="Wong G.K."/>
            <person name="Yang H."/>
        </authorList>
    </citation>
    <scope>NUCLEOTIDE SEQUENCE [LARGE SCALE GENOMIC DNA]</scope>
</reference>
<dbReference type="InterPro" id="IPR017441">
    <property type="entry name" value="Protein_kinase_ATP_BS"/>
</dbReference>
<evidence type="ECO:0000256" key="6">
    <source>
        <dbReference type="ARBA" id="ARBA00022692"/>
    </source>
</evidence>
<feature type="compositionally biased region" description="Polar residues" evidence="17">
    <location>
        <begin position="356"/>
        <end position="365"/>
    </location>
</feature>
<dbReference type="Gene3D" id="1.10.510.10">
    <property type="entry name" value="Transferase(Phosphotransferase) domain 1"/>
    <property type="match status" value="1"/>
</dbReference>
<dbReference type="EMBL" id="CM000140">
    <property type="protein sequence ID" value="EEE60348.1"/>
    <property type="molecule type" value="Genomic_DNA"/>
</dbReference>
<accession>B9F811</accession>
<evidence type="ECO:0000256" key="13">
    <source>
        <dbReference type="ARBA" id="ARBA00023170"/>
    </source>
</evidence>
<dbReference type="InterPro" id="IPR011009">
    <property type="entry name" value="Kinase-like_dom_sf"/>
</dbReference>
<comment type="similarity">
    <text evidence="3">In the C-terminal section; belongs to the protein kinase superfamily. Ser/Thr protein kinase family.</text>
</comment>
<keyword evidence="12" id="KW-0472">Membrane</keyword>
<evidence type="ECO:0000256" key="12">
    <source>
        <dbReference type="ARBA" id="ARBA00023136"/>
    </source>
</evidence>
<dbReference type="AlphaFoldDB" id="B9F811"/>
<feature type="region of interest" description="Disordered" evidence="17">
    <location>
        <begin position="332"/>
        <end position="365"/>
    </location>
</feature>
<dbReference type="PROSITE" id="PS00108">
    <property type="entry name" value="PROTEIN_KINASE_ST"/>
    <property type="match status" value="1"/>
</dbReference>
<feature type="domain" description="Protein kinase" evidence="18">
    <location>
        <begin position="31"/>
        <end position="320"/>
    </location>
</feature>
<comment type="subcellular location">
    <subcellularLocation>
        <location evidence="1">Cell membrane</location>
        <topology evidence="1">Single-pass type I membrane protein</topology>
    </subcellularLocation>
</comment>
<dbReference type="FunFam" id="3.30.200.20:FF:001865">
    <property type="entry name" value="Os04g0123750 protein"/>
    <property type="match status" value="1"/>
</dbReference>
<evidence type="ECO:0000256" key="14">
    <source>
        <dbReference type="ARBA" id="ARBA00023180"/>
    </source>
</evidence>
<dbReference type="PANTHER" id="PTHR27007">
    <property type="match status" value="1"/>
</dbReference>
<evidence type="ECO:0000256" key="17">
    <source>
        <dbReference type="SAM" id="MobiDB-lite"/>
    </source>
</evidence>
<evidence type="ECO:0000313" key="19">
    <source>
        <dbReference type="EMBL" id="EEE60348.1"/>
    </source>
</evidence>
<evidence type="ECO:0000256" key="7">
    <source>
        <dbReference type="ARBA" id="ARBA00022729"/>
    </source>
</evidence>
<organism evidence="19">
    <name type="scientific">Oryza sativa subsp. japonica</name>
    <name type="common">Rice</name>
    <dbReference type="NCBI Taxonomy" id="39947"/>
    <lineage>
        <taxon>Eukaryota</taxon>
        <taxon>Viridiplantae</taxon>
        <taxon>Streptophyta</taxon>
        <taxon>Embryophyta</taxon>
        <taxon>Tracheophyta</taxon>
        <taxon>Spermatophyta</taxon>
        <taxon>Magnoliopsida</taxon>
        <taxon>Liliopsida</taxon>
        <taxon>Poales</taxon>
        <taxon>Poaceae</taxon>
        <taxon>BOP clade</taxon>
        <taxon>Oryzoideae</taxon>
        <taxon>Oryzeae</taxon>
        <taxon>Oryzinae</taxon>
        <taxon>Oryza</taxon>
        <taxon>Oryza sativa</taxon>
    </lineage>
</organism>
<dbReference type="Proteomes" id="UP000007752">
    <property type="component" value="Chromosome 3"/>
</dbReference>
<evidence type="ECO:0000256" key="3">
    <source>
        <dbReference type="ARBA" id="ARBA00010217"/>
    </source>
</evidence>
<sequence length="365" mass="40957">MQKRVRNTFGKGTGGARRFEYDDLAIATGNFSDDRKLGEGAFGVVYSGFLKRLEREVAVKKIVRESSQEHKDFFAEVSTISEAKHKNLVKFFGWCCRGHSWNILRFMCSCLWSNNNKELFLVYELMKNGNLNDYLYKSESAAVLSWQTRYKIAKDIGSGLLYLHHECYPYIIHRDIKPGNVLLDDDFNAKLADFGLSRVANPNNATLKTTAIGSQGYIDPQCMKDGEVSFNRNSDVYSFGIALLEIVCARKHREQIWGLYKSGGDVVEAADSRLAIGVDGAERREMERAIILGLWCSVFETKHRPTMLQAMDVLERDAQLPDLNLIVNSNLSSTDASSSSPVEKRYDSEEAPLVAGSSSSQLAGR</sequence>
<evidence type="ECO:0000256" key="1">
    <source>
        <dbReference type="ARBA" id="ARBA00004251"/>
    </source>
</evidence>
<dbReference type="GO" id="GO:0005524">
    <property type="term" value="F:ATP binding"/>
    <property type="evidence" value="ECO:0007669"/>
    <property type="project" value="UniProtKB-UniRule"/>
</dbReference>
<dbReference type="GO" id="GO:0004674">
    <property type="term" value="F:protein serine/threonine kinase activity"/>
    <property type="evidence" value="ECO:0007669"/>
    <property type="project" value="UniProtKB-KW"/>
</dbReference>
<evidence type="ECO:0000256" key="2">
    <source>
        <dbReference type="ARBA" id="ARBA00008536"/>
    </source>
</evidence>
<keyword evidence="16" id="KW-0723">Serine/threonine-protein kinase</keyword>
<feature type="binding site" evidence="15">
    <location>
        <position position="61"/>
    </location>
    <ligand>
        <name>ATP</name>
        <dbReference type="ChEBI" id="CHEBI:30616"/>
    </ligand>
</feature>
<dbReference type="GO" id="GO:0005886">
    <property type="term" value="C:plasma membrane"/>
    <property type="evidence" value="ECO:0007669"/>
    <property type="project" value="UniProtKB-SubCell"/>
</dbReference>
<dbReference type="InterPro" id="IPR008271">
    <property type="entry name" value="Ser/Thr_kinase_AS"/>
</dbReference>
<protein>
    <recommendedName>
        <fullName evidence="18">Protein kinase domain-containing protein</fullName>
    </recommendedName>
</protein>
<name>B9F811_ORYSJ</name>
<keyword evidence="8 15" id="KW-0547">Nucleotide-binding</keyword>
<dbReference type="InterPro" id="IPR000719">
    <property type="entry name" value="Prot_kinase_dom"/>
</dbReference>
<proteinExistence type="inferred from homology"/>
<comment type="similarity">
    <text evidence="16">Belongs to the protein kinase superfamily.</text>
</comment>
<dbReference type="Gene3D" id="3.30.200.20">
    <property type="entry name" value="Phosphorylase Kinase, domain 1"/>
    <property type="match status" value="1"/>
</dbReference>
<gene>
    <name evidence="19" type="ORF">OsJ_13463</name>
</gene>
<keyword evidence="9" id="KW-0418">Kinase</keyword>
<keyword evidence="11" id="KW-1133">Transmembrane helix</keyword>
<keyword evidence="14" id="KW-0325">Glycoprotein</keyword>
<keyword evidence="4" id="KW-1003">Cell membrane</keyword>
<dbReference type="PROSITE" id="PS00107">
    <property type="entry name" value="PROTEIN_KINASE_ATP"/>
    <property type="match status" value="1"/>
</dbReference>